<evidence type="ECO:0000256" key="6">
    <source>
        <dbReference type="SAM" id="Phobius"/>
    </source>
</evidence>
<comment type="similarity">
    <text evidence="2">Belongs to the autoinducer-2 exporter (AI-2E) (TC 2.A.86) family.</text>
</comment>
<feature type="transmembrane region" description="Helical" evidence="6">
    <location>
        <begin position="222"/>
        <end position="245"/>
    </location>
</feature>
<comment type="subcellular location">
    <subcellularLocation>
        <location evidence="1">Membrane</location>
        <topology evidence="1">Multi-pass membrane protein</topology>
    </subcellularLocation>
</comment>
<feature type="transmembrane region" description="Helical" evidence="6">
    <location>
        <begin position="194"/>
        <end position="216"/>
    </location>
</feature>
<evidence type="ECO:0000256" key="2">
    <source>
        <dbReference type="ARBA" id="ARBA00009773"/>
    </source>
</evidence>
<organism evidence="7 8">
    <name type="scientific">Sphingomonas sinipercae</name>
    <dbReference type="NCBI Taxonomy" id="2714944"/>
    <lineage>
        <taxon>Bacteria</taxon>
        <taxon>Pseudomonadati</taxon>
        <taxon>Pseudomonadota</taxon>
        <taxon>Alphaproteobacteria</taxon>
        <taxon>Sphingomonadales</taxon>
        <taxon>Sphingomonadaceae</taxon>
        <taxon>Sphingomonas</taxon>
    </lineage>
</organism>
<feature type="transmembrane region" description="Helical" evidence="6">
    <location>
        <begin position="60"/>
        <end position="82"/>
    </location>
</feature>
<evidence type="ECO:0000256" key="5">
    <source>
        <dbReference type="ARBA" id="ARBA00023136"/>
    </source>
</evidence>
<dbReference type="KEGG" id="ssin:G7078_04670"/>
<dbReference type="Proteomes" id="UP000502502">
    <property type="component" value="Chromosome"/>
</dbReference>
<protein>
    <submittedName>
        <fullName evidence="7">AI-2E family transporter</fullName>
    </submittedName>
</protein>
<dbReference type="AlphaFoldDB" id="A0A6G7ZMK6"/>
<evidence type="ECO:0000313" key="8">
    <source>
        <dbReference type="Proteomes" id="UP000502502"/>
    </source>
</evidence>
<dbReference type="RefSeq" id="WP_166093490.1">
    <property type="nucleotide sequence ID" value="NZ_CP049871.1"/>
</dbReference>
<reference evidence="7 8" key="1">
    <citation type="submission" date="2020-03" db="EMBL/GenBank/DDBJ databases">
        <title>Sphingomonas sp. nov., isolated from fish.</title>
        <authorList>
            <person name="Hyun D.-W."/>
            <person name="Bae J.-W."/>
        </authorList>
    </citation>
    <scope>NUCLEOTIDE SEQUENCE [LARGE SCALE GENOMIC DNA]</scope>
    <source>
        <strain evidence="7 8">HDW15C</strain>
    </source>
</reference>
<name>A0A6G7ZMK6_9SPHN</name>
<dbReference type="Pfam" id="PF01594">
    <property type="entry name" value="AI-2E_transport"/>
    <property type="match status" value="1"/>
</dbReference>
<evidence type="ECO:0000313" key="7">
    <source>
        <dbReference type="EMBL" id="QIL02149.1"/>
    </source>
</evidence>
<dbReference type="EMBL" id="CP049871">
    <property type="protein sequence ID" value="QIL02149.1"/>
    <property type="molecule type" value="Genomic_DNA"/>
</dbReference>
<feature type="transmembrane region" description="Helical" evidence="6">
    <location>
        <begin position="299"/>
        <end position="324"/>
    </location>
</feature>
<dbReference type="PANTHER" id="PTHR21716">
    <property type="entry name" value="TRANSMEMBRANE PROTEIN"/>
    <property type="match status" value="1"/>
</dbReference>
<proteinExistence type="inferred from homology"/>
<sequence length="358" mass="38296">MSVETRRLGVAQGLVATAAAVWLLYYLRTILIPLVVAFVLTVLVDALVRSLQKRWPRLQSWVVSSLAALVIIGSIASAIYVIGQGGAQIVNQGPALLARVEGLIADIGASWGAKEQLKLSAVIGQISIPHLAGQVLTGLQGLVSSLFIVLVYFGFMLAERTRIPKKVRNIAGSSEHSIAILKGTSRIAEDIQTYVWVQTLTGVMLAFVSAVAMLSVGLDNALFWTFVLFLLSFIPVIGVTVGSVAPALFALLQFTSVWPAIIIFGAIQIAAAIVGNVIYPKMQAQTQNIGSVATLLALAFWTFLWGLPGAFLAVPLTLMLMMVFANFESTRWAAVLLSNDGAPNFPKMLPTGNSPHKN</sequence>
<feature type="transmembrane region" description="Helical" evidence="6">
    <location>
        <begin position="30"/>
        <end position="48"/>
    </location>
</feature>
<evidence type="ECO:0000256" key="3">
    <source>
        <dbReference type="ARBA" id="ARBA00022692"/>
    </source>
</evidence>
<dbReference type="InterPro" id="IPR002549">
    <property type="entry name" value="AI-2E-like"/>
</dbReference>
<evidence type="ECO:0000256" key="1">
    <source>
        <dbReference type="ARBA" id="ARBA00004141"/>
    </source>
</evidence>
<keyword evidence="3 6" id="KW-0812">Transmembrane</keyword>
<dbReference type="GO" id="GO:0016020">
    <property type="term" value="C:membrane"/>
    <property type="evidence" value="ECO:0007669"/>
    <property type="project" value="UniProtKB-SubCell"/>
</dbReference>
<keyword evidence="5 6" id="KW-0472">Membrane</keyword>
<dbReference type="PANTHER" id="PTHR21716:SF64">
    <property type="entry name" value="AI-2 TRANSPORT PROTEIN TQSA"/>
    <property type="match status" value="1"/>
</dbReference>
<dbReference type="GO" id="GO:0055085">
    <property type="term" value="P:transmembrane transport"/>
    <property type="evidence" value="ECO:0007669"/>
    <property type="project" value="TreeGrafter"/>
</dbReference>
<keyword evidence="4 6" id="KW-1133">Transmembrane helix</keyword>
<keyword evidence="8" id="KW-1185">Reference proteome</keyword>
<gene>
    <name evidence="7" type="ORF">G7078_04670</name>
</gene>
<feature type="transmembrane region" description="Helical" evidence="6">
    <location>
        <begin position="257"/>
        <end position="279"/>
    </location>
</feature>
<accession>A0A6G7ZMK6</accession>
<feature type="transmembrane region" description="Helical" evidence="6">
    <location>
        <begin position="139"/>
        <end position="158"/>
    </location>
</feature>
<evidence type="ECO:0000256" key="4">
    <source>
        <dbReference type="ARBA" id="ARBA00022989"/>
    </source>
</evidence>
<feature type="transmembrane region" description="Helical" evidence="6">
    <location>
        <begin position="7"/>
        <end position="24"/>
    </location>
</feature>